<feature type="transmembrane region" description="Helical" evidence="6">
    <location>
        <begin position="320"/>
        <end position="339"/>
    </location>
</feature>
<name>Q22UN9_TETTS</name>
<dbReference type="eggNOG" id="KOG1162">
    <property type="taxonomic scope" value="Eukaryota"/>
</dbReference>
<evidence type="ECO:0000313" key="9">
    <source>
        <dbReference type="EMBL" id="EAR88931.2"/>
    </source>
</evidence>
<feature type="transmembrane region" description="Helical" evidence="6">
    <location>
        <begin position="581"/>
        <end position="599"/>
    </location>
</feature>
<dbReference type="PROSITE" id="PS51380">
    <property type="entry name" value="EXS"/>
    <property type="match status" value="1"/>
</dbReference>
<dbReference type="GO" id="GO:0005886">
    <property type="term" value="C:plasma membrane"/>
    <property type="evidence" value="ECO:0007669"/>
    <property type="project" value="TreeGrafter"/>
</dbReference>
<feature type="transmembrane region" description="Helical" evidence="6">
    <location>
        <begin position="458"/>
        <end position="478"/>
    </location>
</feature>
<evidence type="ECO:0000256" key="1">
    <source>
        <dbReference type="ARBA" id="ARBA00004141"/>
    </source>
</evidence>
<dbReference type="AlphaFoldDB" id="Q22UN9"/>
<dbReference type="InterPro" id="IPR004342">
    <property type="entry name" value="EXS_C"/>
</dbReference>
<dbReference type="Pfam" id="PF03105">
    <property type="entry name" value="SPX"/>
    <property type="match status" value="2"/>
</dbReference>
<evidence type="ECO:0000256" key="2">
    <source>
        <dbReference type="ARBA" id="ARBA00009665"/>
    </source>
</evidence>
<dbReference type="EMBL" id="GG662828">
    <property type="protein sequence ID" value="EAR88931.2"/>
    <property type="molecule type" value="Genomic_DNA"/>
</dbReference>
<dbReference type="InParanoid" id="Q22UN9"/>
<gene>
    <name evidence="9" type="ORF">TTHERM_00550850</name>
</gene>
<protein>
    <submittedName>
        <fullName evidence="9">EXS family protein</fullName>
    </submittedName>
</protein>
<evidence type="ECO:0000256" key="6">
    <source>
        <dbReference type="SAM" id="Phobius"/>
    </source>
</evidence>
<dbReference type="RefSeq" id="XP_001009176.2">
    <property type="nucleotide sequence ID" value="XM_001009176.2"/>
</dbReference>
<evidence type="ECO:0000256" key="4">
    <source>
        <dbReference type="ARBA" id="ARBA00022989"/>
    </source>
</evidence>
<dbReference type="GO" id="GO:0000822">
    <property type="term" value="F:inositol hexakisphosphate binding"/>
    <property type="evidence" value="ECO:0007669"/>
    <property type="project" value="TreeGrafter"/>
</dbReference>
<dbReference type="OrthoDB" id="9970435at2759"/>
<dbReference type="PANTHER" id="PTHR10783">
    <property type="entry name" value="XENOTROPIC AND POLYTROPIC RETROVIRUS RECEPTOR 1-RELATED"/>
    <property type="match status" value="1"/>
</dbReference>
<feature type="transmembrane region" description="Helical" evidence="6">
    <location>
        <begin position="411"/>
        <end position="428"/>
    </location>
</feature>
<dbReference type="KEGG" id="tet:TTHERM_00550850"/>
<dbReference type="InterPro" id="IPR004331">
    <property type="entry name" value="SPX_dom"/>
</dbReference>
<feature type="transmembrane region" description="Helical" evidence="6">
    <location>
        <begin position="678"/>
        <end position="699"/>
    </location>
</feature>
<comment type="similarity">
    <text evidence="2">Belongs to the SYG1 (TC 2.A.94) family.</text>
</comment>
<dbReference type="CDD" id="cd14447">
    <property type="entry name" value="SPX"/>
    <property type="match status" value="1"/>
</dbReference>
<feature type="transmembrane region" description="Helical" evidence="6">
    <location>
        <begin position="655"/>
        <end position="672"/>
    </location>
</feature>
<proteinExistence type="inferred from homology"/>
<dbReference type="GO" id="GO:0006817">
    <property type="term" value="P:phosphate ion transport"/>
    <property type="evidence" value="ECO:0007669"/>
    <property type="project" value="TreeGrafter"/>
</dbReference>
<feature type="domain" description="EXS" evidence="7">
    <location>
        <begin position="538"/>
        <end position="743"/>
    </location>
</feature>
<keyword evidence="5 6" id="KW-0472">Membrane</keyword>
<dbReference type="GO" id="GO:0005794">
    <property type="term" value="C:Golgi apparatus"/>
    <property type="evidence" value="ECO:0007669"/>
    <property type="project" value="TreeGrafter"/>
</dbReference>
<keyword evidence="10" id="KW-1185">Reference proteome</keyword>
<accession>Q22UN9</accession>
<reference evidence="10" key="1">
    <citation type="journal article" date="2006" name="PLoS Biol.">
        <title>Macronuclear genome sequence of the ciliate Tetrahymena thermophila, a model eukaryote.</title>
        <authorList>
            <person name="Eisen J.A."/>
            <person name="Coyne R.S."/>
            <person name="Wu M."/>
            <person name="Wu D."/>
            <person name="Thiagarajan M."/>
            <person name="Wortman J.R."/>
            <person name="Badger J.H."/>
            <person name="Ren Q."/>
            <person name="Amedeo P."/>
            <person name="Jones K.M."/>
            <person name="Tallon L.J."/>
            <person name="Delcher A.L."/>
            <person name="Salzberg S.L."/>
            <person name="Silva J.C."/>
            <person name="Haas B.J."/>
            <person name="Majoros W.H."/>
            <person name="Farzad M."/>
            <person name="Carlton J.M."/>
            <person name="Smith R.K. Jr."/>
            <person name="Garg J."/>
            <person name="Pearlman R.E."/>
            <person name="Karrer K.M."/>
            <person name="Sun L."/>
            <person name="Manning G."/>
            <person name="Elde N.C."/>
            <person name="Turkewitz A.P."/>
            <person name="Asai D.J."/>
            <person name="Wilkes D.E."/>
            <person name="Wang Y."/>
            <person name="Cai H."/>
            <person name="Collins K."/>
            <person name="Stewart B.A."/>
            <person name="Lee S.R."/>
            <person name="Wilamowska K."/>
            <person name="Weinberg Z."/>
            <person name="Ruzzo W.L."/>
            <person name="Wloga D."/>
            <person name="Gaertig J."/>
            <person name="Frankel J."/>
            <person name="Tsao C.-C."/>
            <person name="Gorovsky M.A."/>
            <person name="Keeling P.J."/>
            <person name="Waller R.F."/>
            <person name="Patron N.J."/>
            <person name="Cherry J.M."/>
            <person name="Stover N.A."/>
            <person name="Krieger C.J."/>
            <person name="del Toro C."/>
            <person name="Ryder H.F."/>
            <person name="Williamson S.C."/>
            <person name="Barbeau R.A."/>
            <person name="Hamilton E.P."/>
            <person name="Orias E."/>
        </authorList>
    </citation>
    <scope>NUCLEOTIDE SEQUENCE [LARGE SCALE GENOMIC DNA]</scope>
    <source>
        <strain evidence="10">SB210</strain>
    </source>
</reference>
<keyword evidence="4 6" id="KW-1133">Transmembrane helix</keyword>
<dbReference type="PANTHER" id="PTHR10783:SF103">
    <property type="entry name" value="SOLUTE CARRIER FAMILY 53 MEMBER 1"/>
    <property type="match status" value="1"/>
</dbReference>
<sequence length="970" mass="114253">MKEFTIKIIQLQSLISQIISAKVEKKFSNKEQFTGISNCLLVLKSFKEFQASYQLIKLSKLQIILSENHLVEVEKKNIIQSVNIAMKFGKLLLHDRVPEWAEAYIEYNTLKKLLAPAKILQKKFVTAIYKEGNLVFHITNRKNLRVEEVVYCIRTFEDLIKSEIVKIDKFFMYKLLDVLKRYKYLMINSSFVGKSLHNQQRVKNEQRLKYSFKIYYKELNMLKDYIKLNEMGLQKILKKYSKVVKSLTQTEHQDFNLAKRVNSGQYNTYLARNKDKLMDIIKKTEENYINLFYPDISQQKMGRVDFRLYTTPKPLSPNQILFYGVFCGISLILLLFIVLKFVQVYSENPSAVQKTRLSTIFPLFRGNGLFITNIWLIAWNVHGWQNNHINYKLIFKFNHHFSQMYQILKRASFFTFFYFVCFVWYIFLNTPHQDVASSGGGVDLYFLIDWIDMELLPLIGWLMLFGYYFFPFFNVSFFNPQGRLYFFRLLADCLKSPFVKMEFRISWMTDMLVSLAGPLKDLGITICFYLSKFHIISDQCSNSSVMPFLLNIIPTLYRMLQCIRQGYDNKKFWRTWPFYNCIKYIFSLLTSILSYQYTVNSEKKYLISWLLVGSFSTLISFYWDISQDWGLLKIGKTWKETRLLGRQLYYSNQNIYLFAIFSNLILRIVWAMNISLGLTAIIDNAINIPGMFTFIVYFLELYRRCQWNFFRVELEHINNCNKYKAVVDLELPIQVDTSSVTRINPIQNNYATTLLTENAGLRGTNSNLPEMDVESNNIKIQNNELLSPKDNEYIVSEQLSPIHILKHKDNQMIESNGFNQQFTDAYNRNNLLSINVGTIDQMKLSSVGAMNEIKLNILGDGANIQESKRLKRKNLEDEDIKKIESNSTKRKEDKNDTFINQFKREEIKIQAALKQFQDQLQLGVSSKQIKQALKVLKSIKPFLKHEQLNQVQIQSEMLNYVDEESIRLQI</sequence>
<feature type="domain" description="SPX" evidence="8">
    <location>
        <begin position="86"/>
        <end position="254"/>
    </location>
</feature>
<comment type="subcellular location">
    <subcellularLocation>
        <location evidence="1">Membrane</location>
        <topology evidence="1">Multi-pass membrane protein</topology>
    </subcellularLocation>
</comment>
<dbReference type="GeneID" id="7834468"/>
<evidence type="ECO:0000259" key="8">
    <source>
        <dbReference type="PROSITE" id="PS51382"/>
    </source>
</evidence>
<dbReference type="GO" id="GO:0016036">
    <property type="term" value="P:cellular response to phosphate starvation"/>
    <property type="evidence" value="ECO:0007669"/>
    <property type="project" value="TreeGrafter"/>
</dbReference>
<dbReference type="FunCoup" id="Q22UN9">
    <property type="interactions" value="28"/>
</dbReference>
<dbReference type="Proteomes" id="UP000009168">
    <property type="component" value="Unassembled WGS sequence"/>
</dbReference>
<organism evidence="9 10">
    <name type="scientific">Tetrahymena thermophila (strain SB210)</name>
    <dbReference type="NCBI Taxonomy" id="312017"/>
    <lineage>
        <taxon>Eukaryota</taxon>
        <taxon>Sar</taxon>
        <taxon>Alveolata</taxon>
        <taxon>Ciliophora</taxon>
        <taxon>Intramacronucleata</taxon>
        <taxon>Oligohymenophorea</taxon>
        <taxon>Hymenostomatida</taxon>
        <taxon>Tetrahymenina</taxon>
        <taxon>Tetrahymenidae</taxon>
        <taxon>Tetrahymena</taxon>
    </lineage>
</organism>
<evidence type="ECO:0000259" key="7">
    <source>
        <dbReference type="PROSITE" id="PS51380"/>
    </source>
</evidence>
<dbReference type="HOGENOM" id="CLU_328611_0_0_1"/>
<dbReference type="PROSITE" id="PS51382">
    <property type="entry name" value="SPX"/>
    <property type="match status" value="1"/>
</dbReference>
<dbReference type="Pfam" id="PF03124">
    <property type="entry name" value="EXS"/>
    <property type="match status" value="1"/>
</dbReference>
<evidence type="ECO:0000256" key="5">
    <source>
        <dbReference type="ARBA" id="ARBA00023136"/>
    </source>
</evidence>
<keyword evidence="3 6" id="KW-0812">Transmembrane</keyword>
<evidence type="ECO:0000313" key="10">
    <source>
        <dbReference type="Proteomes" id="UP000009168"/>
    </source>
</evidence>
<feature type="transmembrane region" description="Helical" evidence="6">
    <location>
        <begin position="605"/>
        <end position="623"/>
    </location>
</feature>
<evidence type="ECO:0000256" key="3">
    <source>
        <dbReference type="ARBA" id="ARBA00022692"/>
    </source>
</evidence>